<feature type="region of interest" description="Disordered" evidence="10">
    <location>
        <begin position="988"/>
        <end position="1007"/>
    </location>
</feature>
<keyword evidence="3 8" id="KW-1134">Transmembrane beta strand</keyword>
<dbReference type="InterPro" id="IPR039426">
    <property type="entry name" value="TonB-dep_rcpt-like"/>
</dbReference>
<dbReference type="Proteomes" id="UP001310022">
    <property type="component" value="Unassembled WGS sequence"/>
</dbReference>
<dbReference type="Pfam" id="PF00593">
    <property type="entry name" value="TonB_dep_Rec_b-barrel"/>
    <property type="match status" value="1"/>
</dbReference>
<dbReference type="InterPro" id="IPR036942">
    <property type="entry name" value="Beta-barrel_TonB_sf"/>
</dbReference>
<evidence type="ECO:0000313" key="14">
    <source>
        <dbReference type="EMBL" id="GJM63027.1"/>
    </source>
</evidence>
<comment type="subcellular location">
    <subcellularLocation>
        <location evidence="1 8">Cell outer membrane</location>
        <topology evidence="1 8">Multi-pass membrane protein</topology>
    </subcellularLocation>
</comment>
<evidence type="ECO:0000259" key="13">
    <source>
        <dbReference type="Pfam" id="PF07715"/>
    </source>
</evidence>
<gene>
    <name evidence="14" type="ORF">PEDI_35790</name>
</gene>
<dbReference type="InterPro" id="IPR000531">
    <property type="entry name" value="Beta-barrel_TonB"/>
</dbReference>
<name>A0AAN5ALP4_9BACT</name>
<evidence type="ECO:0000256" key="8">
    <source>
        <dbReference type="PROSITE-ProRule" id="PRU01360"/>
    </source>
</evidence>
<dbReference type="InterPro" id="IPR012910">
    <property type="entry name" value="Plug_dom"/>
</dbReference>
<evidence type="ECO:0000256" key="5">
    <source>
        <dbReference type="ARBA" id="ARBA00023077"/>
    </source>
</evidence>
<keyword evidence="7 8" id="KW-0998">Cell outer membrane</keyword>
<accession>A0AAN5ALP4</accession>
<dbReference type="EMBL" id="BQKE01000002">
    <property type="protein sequence ID" value="GJM63027.1"/>
    <property type="molecule type" value="Genomic_DNA"/>
</dbReference>
<evidence type="ECO:0000256" key="6">
    <source>
        <dbReference type="ARBA" id="ARBA00023136"/>
    </source>
</evidence>
<comment type="similarity">
    <text evidence="8 9">Belongs to the TonB-dependent receptor family.</text>
</comment>
<dbReference type="InterPro" id="IPR008969">
    <property type="entry name" value="CarboxyPept-like_regulatory"/>
</dbReference>
<reference evidence="14 15" key="1">
    <citation type="submission" date="2021-12" db="EMBL/GenBank/DDBJ databases">
        <title>Genome sequencing of bacteria with rrn-lacking chromosome and rrn-plasmid.</title>
        <authorList>
            <person name="Anda M."/>
            <person name="Iwasaki W."/>
        </authorList>
    </citation>
    <scope>NUCLEOTIDE SEQUENCE [LARGE SCALE GENOMIC DNA]</scope>
    <source>
        <strain evidence="14 15">NBRC 15940</strain>
    </source>
</reference>
<dbReference type="Gene3D" id="2.170.130.10">
    <property type="entry name" value="TonB-dependent receptor, plug domain"/>
    <property type="match status" value="1"/>
</dbReference>
<dbReference type="GO" id="GO:0009279">
    <property type="term" value="C:cell outer membrane"/>
    <property type="evidence" value="ECO:0007669"/>
    <property type="project" value="UniProtKB-SubCell"/>
</dbReference>
<evidence type="ECO:0000256" key="4">
    <source>
        <dbReference type="ARBA" id="ARBA00022692"/>
    </source>
</evidence>
<evidence type="ECO:0000256" key="10">
    <source>
        <dbReference type="SAM" id="MobiDB-lite"/>
    </source>
</evidence>
<evidence type="ECO:0000256" key="3">
    <source>
        <dbReference type="ARBA" id="ARBA00022452"/>
    </source>
</evidence>
<evidence type="ECO:0000256" key="11">
    <source>
        <dbReference type="SAM" id="SignalP"/>
    </source>
</evidence>
<feature type="domain" description="TonB-dependent receptor-like beta-barrel" evidence="12">
    <location>
        <begin position="467"/>
        <end position="1059"/>
    </location>
</feature>
<dbReference type="Pfam" id="PF07715">
    <property type="entry name" value="Plug"/>
    <property type="match status" value="1"/>
</dbReference>
<dbReference type="RefSeq" id="WP_338238243.1">
    <property type="nucleotide sequence ID" value="NZ_BQKE01000002.1"/>
</dbReference>
<feature type="signal peptide" evidence="11">
    <location>
        <begin position="1"/>
        <end position="32"/>
    </location>
</feature>
<evidence type="ECO:0000313" key="15">
    <source>
        <dbReference type="Proteomes" id="UP001310022"/>
    </source>
</evidence>
<keyword evidence="6 8" id="KW-0472">Membrane</keyword>
<dbReference type="InterPro" id="IPR037066">
    <property type="entry name" value="Plug_dom_sf"/>
</dbReference>
<dbReference type="PROSITE" id="PS52016">
    <property type="entry name" value="TONB_DEPENDENT_REC_3"/>
    <property type="match status" value="1"/>
</dbReference>
<keyword evidence="4 8" id="KW-0812">Transmembrane</keyword>
<keyword evidence="11" id="KW-0732">Signal</keyword>
<evidence type="ECO:0000259" key="12">
    <source>
        <dbReference type="Pfam" id="PF00593"/>
    </source>
</evidence>
<dbReference type="NCBIfam" id="TIGR04056">
    <property type="entry name" value="OMP_RagA_SusC"/>
    <property type="match status" value="1"/>
</dbReference>
<dbReference type="Gene3D" id="2.40.170.20">
    <property type="entry name" value="TonB-dependent receptor, beta-barrel domain"/>
    <property type="match status" value="1"/>
</dbReference>
<evidence type="ECO:0000256" key="7">
    <source>
        <dbReference type="ARBA" id="ARBA00023237"/>
    </source>
</evidence>
<evidence type="ECO:0000256" key="9">
    <source>
        <dbReference type="RuleBase" id="RU003357"/>
    </source>
</evidence>
<evidence type="ECO:0000256" key="1">
    <source>
        <dbReference type="ARBA" id="ARBA00004571"/>
    </source>
</evidence>
<organism evidence="14 15">
    <name type="scientific">Persicobacter diffluens</name>
    <dbReference type="NCBI Taxonomy" id="981"/>
    <lineage>
        <taxon>Bacteria</taxon>
        <taxon>Pseudomonadati</taxon>
        <taxon>Bacteroidota</taxon>
        <taxon>Cytophagia</taxon>
        <taxon>Cytophagales</taxon>
        <taxon>Persicobacteraceae</taxon>
        <taxon>Persicobacter</taxon>
    </lineage>
</organism>
<dbReference type="NCBIfam" id="TIGR04057">
    <property type="entry name" value="SusC_RagA_signa"/>
    <property type="match status" value="1"/>
</dbReference>
<keyword evidence="5 9" id="KW-0798">TonB box</keyword>
<dbReference type="SUPFAM" id="SSF49464">
    <property type="entry name" value="Carboxypeptidase regulatory domain-like"/>
    <property type="match status" value="1"/>
</dbReference>
<protein>
    <submittedName>
        <fullName evidence="14">SusC/RagA family TonB-linked outer membrane protein</fullName>
    </submittedName>
</protein>
<sequence>MKNPYLLRKRAGFFLVMGLLCLSLLQQQYAFAQEKFTIGQLVQYVEAEYKMNFIFSESDVDRNETVAFQARGKSLSEILRLLETHPAYRFQQIEENIVISRKPETEADKQQKRRISGTVADEQGEPVIGATISINEGQGGGLTDISGNFQLQASAEDQLRISFIGYSDEILRVGNQTHFQVILKEDTQELEEVVVVAYGTQKKGTVTGSISSIKIKEDLPGVFSSVDQMMAGKVSGVQVTAESGEPGAPANIRVRGTGTIGYNEPLWIVDGFPVIGNPTSSISNNDIASIDVLKGASATAIYGARAANGVILLTTKKGDQGKMTLSYNTTLGFQFNPKSYEVLGVDDYIDLQSDLGNDLSRFRGDDFVDWQRAITRNGAMLQSHNISMSGGSDRLKYYNSLDYYNGQSISEASDYERFVFRTNTELQLLDRLKVGESLQLSYEQTGMRRFNNELHGLRTAAARNAPYTPIYGDGPLGYGLVNEQTAGVAATTTANILAQSNEEIHNNVWDNTRVLGNIFAELELAKGLSYRASFGVDHFMRKNNMYNKGLNGVLGHRVGGDEHTIGMVDAFNTSLNLNHVLTYDLQLGKHNLSMMGGYEGMYNKSQHIRSRGFGIPNWDIKLIQTAKTYAVHQQMDHFTLDGFFGRINYDYNNKYLFTATIRNDRSSRFSKENRTGIFPSFSAGWVLTEEDFFNVPQIDFLKIRGGWGQSGNQFTGNNFAFLPAMDMNVYYILGPDGSGRQGAASLIMPNPDLRWETSNQLDFGIDGVFFNGALSITAEYYDRLTSDILLDVTLPGSAGYVGGTTINAGEVRNNGFEFSAHFNKRIGDWEWNFGGNLTTVKNEVMALDQENTKIIDGFVPHLSDAYITQVGGRVGEFYGYKTDGIFRSQAEVEAHVDRHGNMLQPDAQAGDVRFLDTNGDGQIDASDRTGIGSAIPNMYYGFNIDAKYKNWDFSMVWQGVQGVQMLNAARMELESMKSTSNQLRTVLDRWSPENPNGSLPRATATDENGNSLLSDRWIEDASFLRLRNIQIGYQLNAEKLSHLTKGKISYLRLFAGVQNALTFTKYSGLDPEATIGVAAWDNDLSGVRLDTGQDDGTTPMPIVVQTGLQIKF</sequence>
<keyword evidence="2 8" id="KW-0813">Transport</keyword>
<comment type="caution">
    <text evidence="14">The sequence shown here is derived from an EMBL/GenBank/DDBJ whole genome shotgun (WGS) entry which is preliminary data.</text>
</comment>
<evidence type="ECO:0000256" key="2">
    <source>
        <dbReference type="ARBA" id="ARBA00022448"/>
    </source>
</evidence>
<proteinExistence type="inferred from homology"/>
<dbReference type="InterPro" id="IPR023996">
    <property type="entry name" value="TonB-dep_OMP_SusC/RagA"/>
</dbReference>
<dbReference type="AlphaFoldDB" id="A0AAN5ALP4"/>
<dbReference type="InterPro" id="IPR023997">
    <property type="entry name" value="TonB-dep_OMP_SusC/RagA_CS"/>
</dbReference>
<feature type="chain" id="PRO_5042905592" evidence="11">
    <location>
        <begin position="33"/>
        <end position="1112"/>
    </location>
</feature>
<dbReference type="Pfam" id="PF13715">
    <property type="entry name" value="CarbopepD_reg_2"/>
    <property type="match status" value="1"/>
</dbReference>
<keyword evidence="15" id="KW-1185">Reference proteome</keyword>
<feature type="domain" description="TonB-dependent receptor plug" evidence="13">
    <location>
        <begin position="205"/>
        <end position="310"/>
    </location>
</feature>
<dbReference type="SUPFAM" id="SSF56935">
    <property type="entry name" value="Porins"/>
    <property type="match status" value="1"/>
</dbReference>